<evidence type="ECO:0000256" key="9">
    <source>
        <dbReference type="ARBA" id="ARBA00023004"/>
    </source>
</evidence>
<dbReference type="Proteomes" id="UP000074119">
    <property type="component" value="Chromosome"/>
</dbReference>
<dbReference type="PANTHER" id="PTHR21266:SF32">
    <property type="entry name" value="CHOLESTEROL 7-DESATURASE NVD"/>
    <property type="match status" value="1"/>
</dbReference>
<keyword evidence="7" id="KW-1133">Transmembrane helix</keyword>
<evidence type="ECO:0000256" key="16">
    <source>
        <dbReference type="ARBA" id="ARBA00049548"/>
    </source>
</evidence>
<dbReference type="InterPro" id="IPR050584">
    <property type="entry name" value="Cholesterol_7-desaturase"/>
</dbReference>
<dbReference type="EMBL" id="CP014544">
    <property type="protein sequence ID" value="AMO67624.1"/>
    <property type="molecule type" value="Genomic_DNA"/>
</dbReference>
<evidence type="ECO:0000256" key="14">
    <source>
        <dbReference type="ARBA" id="ARBA00026095"/>
    </source>
</evidence>
<dbReference type="KEGG" id="zal:AZF00_04635"/>
<dbReference type="RefSeq" id="WP_008246327.1">
    <property type="nucleotide sequence ID" value="NZ_CP014544.1"/>
</dbReference>
<dbReference type="GO" id="GO:0170056">
    <property type="term" value="F:cholesterol 7-desaturase [NAD(P)H] activity"/>
    <property type="evidence" value="ECO:0007669"/>
    <property type="project" value="UniProtKB-EC"/>
</dbReference>
<dbReference type="Gene3D" id="2.102.10.10">
    <property type="entry name" value="Rieske [2Fe-2S] iron-sulphur domain"/>
    <property type="match status" value="1"/>
</dbReference>
<keyword evidence="8" id="KW-0560">Oxidoreductase</keyword>
<evidence type="ECO:0000256" key="5">
    <source>
        <dbReference type="ARBA" id="ARBA00022714"/>
    </source>
</evidence>
<gene>
    <name evidence="18" type="ORF">AZF00_04635</name>
</gene>
<accession>A0A127M326</accession>
<evidence type="ECO:0000256" key="4">
    <source>
        <dbReference type="ARBA" id="ARBA00022692"/>
    </source>
</evidence>
<keyword evidence="9" id="KW-0408">Iron</keyword>
<evidence type="ECO:0000313" key="18">
    <source>
        <dbReference type="EMBL" id="AMO67624.1"/>
    </source>
</evidence>
<dbReference type="GO" id="GO:0008203">
    <property type="term" value="P:cholesterol metabolic process"/>
    <property type="evidence" value="ECO:0007669"/>
    <property type="project" value="InterPro"/>
</dbReference>
<dbReference type="CDD" id="cd03469">
    <property type="entry name" value="Rieske_RO_Alpha_N"/>
    <property type="match status" value="1"/>
</dbReference>
<dbReference type="EC" id="1.14.19.21" evidence="14"/>
<evidence type="ECO:0000256" key="7">
    <source>
        <dbReference type="ARBA" id="ARBA00022989"/>
    </source>
</evidence>
<evidence type="ECO:0000256" key="1">
    <source>
        <dbReference type="ARBA" id="ARBA00001962"/>
    </source>
</evidence>
<comment type="cofactor">
    <cofactor evidence="1">
        <name>Fe cation</name>
        <dbReference type="ChEBI" id="CHEBI:24875"/>
    </cofactor>
</comment>
<dbReference type="GO" id="GO:0016020">
    <property type="term" value="C:membrane"/>
    <property type="evidence" value="ECO:0007669"/>
    <property type="project" value="UniProtKB-SubCell"/>
</dbReference>
<dbReference type="AlphaFoldDB" id="A0A127M326"/>
<dbReference type="InterPro" id="IPR036922">
    <property type="entry name" value="Rieske_2Fe-2S_sf"/>
</dbReference>
<dbReference type="GO" id="GO:0005737">
    <property type="term" value="C:cytoplasm"/>
    <property type="evidence" value="ECO:0007669"/>
    <property type="project" value="TreeGrafter"/>
</dbReference>
<dbReference type="GO" id="GO:0046872">
    <property type="term" value="F:metal ion binding"/>
    <property type="evidence" value="ECO:0007669"/>
    <property type="project" value="UniProtKB-KW"/>
</dbReference>
<sequence length="324" mass="36931">MSKRYDKPIPLGWFAIGYSAELAVGDVKPLRYFGRDLVLFRTESGEATLLNAHCPHLGAHLGHGGVVKGESISCPFHAWEFNGEGYCTKVPYAKNMPPKVDGKQAIGRYPVTERNQMIWAWYHPEGAEPSFEVHTIAELHSPEWTDVDTFEWEINSIIQETGENAADIAHFVTVHNSPEMPQGVVTMNGHTRCTLMDSKQEAMDEFGNIDRSGQSYDEGRLEAWSYGPGLTYQKFSRLFDVVMMGTITPIDDQNIHMRFCFTLPKQQSDEHTLYANAFRDEIVHQVNQDIPIWENKVYLEEPTLCDGDGPIAKYRKWFKQFYVA</sequence>
<dbReference type="STRING" id="1470434.AZF00_04635"/>
<comment type="subcellular location">
    <subcellularLocation>
        <location evidence="2">Membrane</location>
    </subcellularLocation>
</comment>
<comment type="catalytic activity">
    <reaction evidence="15">
        <text>cholesterol + NADH + O2 + H(+) = 7-dehydrocholesterol + NAD(+) + 2 H2O</text>
        <dbReference type="Rhea" id="RHEA:51644"/>
        <dbReference type="ChEBI" id="CHEBI:15377"/>
        <dbReference type="ChEBI" id="CHEBI:15378"/>
        <dbReference type="ChEBI" id="CHEBI:15379"/>
        <dbReference type="ChEBI" id="CHEBI:16113"/>
        <dbReference type="ChEBI" id="CHEBI:17759"/>
        <dbReference type="ChEBI" id="CHEBI:57540"/>
        <dbReference type="ChEBI" id="CHEBI:57945"/>
        <dbReference type="EC" id="1.14.19.21"/>
    </reaction>
    <physiologicalReaction direction="left-to-right" evidence="15">
        <dbReference type="Rhea" id="RHEA:51645"/>
    </physiologicalReaction>
</comment>
<comment type="pathway">
    <text evidence="3">Hormone biosynthesis.</text>
</comment>
<evidence type="ECO:0000256" key="13">
    <source>
        <dbReference type="ARBA" id="ARBA00025729"/>
    </source>
</evidence>
<keyword evidence="5" id="KW-0001">2Fe-2S</keyword>
<keyword evidence="6" id="KW-0479">Metal-binding</keyword>
<evidence type="ECO:0000256" key="11">
    <source>
        <dbReference type="ARBA" id="ARBA00023136"/>
    </source>
</evidence>
<dbReference type="Pfam" id="PF19298">
    <property type="entry name" value="KshA_C"/>
    <property type="match status" value="1"/>
</dbReference>
<evidence type="ECO:0000313" key="19">
    <source>
        <dbReference type="Proteomes" id="UP000074119"/>
    </source>
</evidence>
<comment type="pathway">
    <text evidence="12">Steroid hormone biosynthesis; dafachronic acid biosynthesis.</text>
</comment>
<evidence type="ECO:0000256" key="12">
    <source>
        <dbReference type="ARBA" id="ARBA00025712"/>
    </source>
</evidence>
<evidence type="ECO:0000256" key="8">
    <source>
        <dbReference type="ARBA" id="ARBA00023002"/>
    </source>
</evidence>
<dbReference type="SUPFAM" id="SSF55961">
    <property type="entry name" value="Bet v1-like"/>
    <property type="match status" value="1"/>
</dbReference>
<evidence type="ECO:0000256" key="15">
    <source>
        <dbReference type="ARBA" id="ARBA00047853"/>
    </source>
</evidence>
<comment type="similarity">
    <text evidence="13">Belongs to the cholesterol 7-desaturase family.</text>
</comment>
<evidence type="ECO:0000256" key="2">
    <source>
        <dbReference type="ARBA" id="ARBA00004370"/>
    </source>
</evidence>
<keyword evidence="10" id="KW-0411">Iron-sulfur</keyword>
<evidence type="ECO:0000256" key="6">
    <source>
        <dbReference type="ARBA" id="ARBA00022723"/>
    </source>
</evidence>
<dbReference type="SUPFAM" id="SSF50022">
    <property type="entry name" value="ISP domain"/>
    <property type="match status" value="1"/>
</dbReference>
<organism evidence="18 19">
    <name type="scientific">Zhongshania aliphaticivorans</name>
    <dbReference type="NCBI Taxonomy" id="1470434"/>
    <lineage>
        <taxon>Bacteria</taxon>
        <taxon>Pseudomonadati</taxon>
        <taxon>Pseudomonadota</taxon>
        <taxon>Gammaproteobacteria</taxon>
        <taxon>Cellvibrionales</taxon>
        <taxon>Spongiibacteraceae</taxon>
        <taxon>Zhongshania</taxon>
    </lineage>
</organism>
<dbReference type="InterPro" id="IPR017941">
    <property type="entry name" value="Rieske_2Fe-2S"/>
</dbReference>
<dbReference type="Gene3D" id="3.90.380.10">
    <property type="entry name" value="Naphthalene 1,2-dioxygenase Alpha Subunit, Chain A, domain 1"/>
    <property type="match status" value="1"/>
</dbReference>
<dbReference type="PANTHER" id="PTHR21266">
    <property type="entry name" value="IRON-SULFUR DOMAIN CONTAINING PROTEIN"/>
    <property type="match status" value="1"/>
</dbReference>
<evidence type="ECO:0000256" key="10">
    <source>
        <dbReference type="ARBA" id="ARBA00023014"/>
    </source>
</evidence>
<comment type="catalytic activity">
    <reaction evidence="16">
        <text>cholesterol + NADPH + O2 + H(+) = 7-dehydrocholesterol + NADP(+) + 2 H2O</text>
        <dbReference type="Rhea" id="RHEA:45024"/>
        <dbReference type="ChEBI" id="CHEBI:15377"/>
        <dbReference type="ChEBI" id="CHEBI:15378"/>
        <dbReference type="ChEBI" id="CHEBI:15379"/>
        <dbReference type="ChEBI" id="CHEBI:16113"/>
        <dbReference type="ChEBI" id="CHEBI:17759"/>
        <dbReference type="ChEBI" id="CHEBI:57783"/>
        <dbReference type="ChEBI" id="CHEBI:58349"/>
        <dbReference type="EC" id="1.14.19.21"/>
    </reaction>
    <physiologicalReaction direction="left-to-right" evidence="16">
        <dbReference type="Rhea" id="RHEA:45025"/>
    </physiologicalReaction>
</comment>
<evidence type="ECO:0000259" key="17">
    <source>
        <dbReference type="PROSITE" id="PS51296"/>
    </source>
</evidence>
<keyword evidence="4" id="KW-0812">Transmembrane</keyword>
<proteinExistence type="inferred from homology"/>
<name>A0A127M326_9GAMM</name>
<keyword evidence="11" id="KW-0472">Membrane</keyword>
<dbReference type="GO" id="GO:0051537">
    <property type="term" value="F:2 iron, 2 sulfur cluster binding"/>
    <property type="evidence" value="ECO:0007669"/>
    <property type="project" value="UniProtKB-KW"/>
</dbReference>
<dbReference type="PROSITE" id="PS51296">
    <property type="entry name" value="RIESKE"/>
    <property type="match status" value="1"/>
</dbReference>
<dbReference type="Pfam" id="PF00355">
    <property type="entry name" value="Rieske"/>
    <property type="match status" value="1"/>
</dbReference>
<dbReference type="InterPro" id="IPR045605">
    <property type="entry name" value="KshA-like_C"/>
</dbReference>
<evidence type="ECO:0000256" key="3">
    <source>
        <dbReference type="ARBA" id="ARBA00004972"/>
    </source>
</evidence>
<feature type="domain" description="Rieske" evidence="17">
    <location>
        <begin position="13"/>
        <end position="120"/>
    </location>
</feature>
<protein>
    <recommendedName>
        <fullName evidence="14">cholesterol 7-desaturase</fullName>
        <ecNumber evidence="14">1.14.19.21</ecNumber>
    </recommendedName>
</protein>
<reference evidence="18 19" key="1">
    <citation type="submission" date="2015-12" db="EMBL/GenBank/DDBJ databases">
        <authorList>
            <person name="Shamseldin A."/>
            <person name="Moawad H."/>
            <person name="Abd El-Rahim W.M."/>
            <person name="Sadowsky M.J."/>
        </authorList>
    </citation>
    <scope>NUCLEOTIDE SEQUENCE [LARGE SCALE GENOMIC DNA]</scope>
    <source>
        <strain evidence="18 19">SM2</strain>
    </source>
</reference>